<keyword evidence="4" id="KW-1185">Reference proteome</keyword>
<name>A0A2S0NC88_9HYPH</name>
<feature type="region of interest" description="Disordered" evidence="1">
    <location>
        <begin position="178"/>
        <end position="216"/>
    </location>
</feature>
<dbReference type="KEGG" id="phr:C6569_12280"/>
<feature type="signal peptide" evidence="2">
    <location>
        <begin position="1"/>
        <end position="21"/>
    </location>
</feature>
<evidence type="ECO:0000256" key="2">
    <source>
        <dbReference type="SAM" id="SignalP"/>
    </source>
</evidence>
<evidence type="ECO:0008006" key="5">
    <source>
        <dbReference type="Google" id="ProtNLM"/>
    </source>
</evidence>
<dbReference type="RefSeq" id="WP_106749121.1">
    <property type="nucleotide sequence ID" value="NZ_CP027668.1"/>
</dbReference>
<keyword evidence="2" id="KW-0732">Signal</keyword>
<evidence type="ECO:0000313" key="3">
    <source>
        <dbReference type="EMBL" id="AVO45780.1"/>
    </source>
</evidence>
<dbReference type="OrthoDB" id="9819170at2"/>
<evidence type="ECO:0000256" key="1">
    <source>
        <dbReference type="SAM" id="MobiDB-lite"/>
    </source>
</evidence>
<accession>A0A2S0NC88</accession>
<organism evidence="3 4">
    <name type="scientific">Phreatobacter cathodiphilus</name>
    <dbReference type="NCBI Taxonomy" id="1868589"/>
    <lineage>
        <taxon>Bacteria</taxon>
        <taxon>Pseudomonadati</taxon>
        <taxon>Pseudomonadota</taxon>
        <taxon>Alphaproteobacteria</taxon>
        <taxon>Hyphomicrobiales</taxon>
        <taxon>Phreatobacteraceae</taxon>
        <taxon>Phreatobacter</taxon>
    </lineage>
</organism>
<dbReference type="EMBL" id="CP027668">
    <property type="protein sequence ID" value="AVO45780.1"/>
    <property type="molecule type" value="Genomic_DNA"/>
</dbReference>
<feature type="compositionally biased region" description="Pro residues" evidence="1">
    <location>
        <begin position="185"/>
        <end position="203"/>
    </location>
</feature>
<dbReference type="Proteomes" id="UP000237889">
    <property type="component" value="Chromosome"/>
</dbReference>
<sequence>MVKQFAAAAAAILCLTATASAQSPGNAVVFAIFENPEPHHGCIVSERNRDGGYDNLVLGRCDSPAAQFVFDERAKRIRPAARPNLCVGDTTGAGDAPFDAILRDCTPDGVGQFYTYNRGRRLIVALTEDNREERDGYCLYVGPQRGRRTAILAEPCHHRRPRAAQTAFFITPASAVGAAGAGAPASPPPPAAPMASDPRPPQAAPASGQLTRTPWGRSGPWTIDASSTPAGFSTCRAVRQSDSGEIRIGLNAQLDMTMSTPADRATAPPGTRANVVLRAGRDRETVPGSVNSEGRLAFTVPPPIGRTMVETNLREMFVEGPDGMSVVPIAGFRGLWDELNACVSAQGRR</sequence>
<feature type="chain" id="PRO_5015626806" description="Ricin B lectin domain-containing protein" evidence="2">
    <location>
        <begin position="22"/>
        <end position="349"/>
    </location>
</feature>
<gene>
    <name evidence="3" type="ORF">C6569_12280</name>
</gene>
<protein>
    <recommendedName>
        <fullName evidence="5">Ricin B lectin domain-containing protein</fullName>
    </recommendedName>
</protein>
<reference evidence="3 4" key="1">
    <citation type="submission" date="2018-03" db="EMBL/GenBank/DDBJ databases">
        <title>Genome sequencing of Phreatobacter sp.</title>
        <authorList>
            <person name="Kim S.-J."/>
            <person name="Heo J."/>
            <person name="Kwon S.-W."/>
        </authorList>
    </citation>
    <scope>NUCLEOTIDE SEQUENCE [LARGE SCALE GENOMIC DNA]</scope>
    <source>
        <strain evidence="3 4">S-12</strain>
    </source>
</reference>
<evidence type="ECO:0000313" key="4">
    <source>
        <dbReference type="Proteomes" id="UP000237889"/>
    </source>
</evidence>
<dbReference type="AlphaFoldDB" id="A0A2S0NC88"/>
<proteinExistence type="predicted"/>